<dbReference type="CDD" id="cd15482">
    <property type="entry name" value="Sialidase_non-viral"/>
    <property type="match status" value="1"/>
</dbReference>
<dbReference type="PANTHER" id="PTHR43752:SF2">
    <property type="entry name" value="BNR_ASP-BOX REPEAT FAMILY PROTEIN"/>
    <property type="match status" value="1"/>
</dbReference>
<proteinExistence type="predicted"/>
<accession>A0A0K3A774</accession>
<dbReference type="Proteomes" id="UP000045978">
    <property type="component" value="Unassembled WGS sequence"/>
</dbReference>
<feature type="domain" description="Sialidase" evidence="1">
    <location>
        <begin position="2"/>
        <end position="39"/>
    </location>
</feature>
<gene>
    <name evidence="2" type="ORF">XTPLMG730_3755</name>
</gene>
<dbReference type="AlphaFoldDB" id="A0A0K3A774"/>
<evidence type="ECO:0000313" key="2">
    <source>
        <dbReference type="EMBL" id="CTP93117.1"/>
    </source>
</evidence>
<dbReference type="EMBL" id="CXOJ01000124">
    <property type="protein sequence ID" value="CTP93117.1"/>
    <property type="molecule type" value="Genomic_DNA"/>
</dbReference>
<dbReference type="InterPro" id="IPR036278">
    <property type="entry name" value="Sialidase_sf"/>
</dbReference>
<protein>
    <recommendedName>
        <fullName evidence="1">Sialidase domain-containing protein</fullName>
    </recommendedName>
</protein>
<reference evidence="2 3" key="1">
    <citation type="submission" date="2015-07" db="EMBL/GenBank/DDBJ databases">
        <authorList>
            <person name="Noorani M."/>
        </authorList>
    </citation>
    <scope>NUCLEOTIDE SEQUENCE [LARGE SCALE GENOMIC DNA]</scope>
    <source>
        <strain evidence="2">LMG730</strain>
    </source>
</reference>
<dbReference type="Pfam" id="PF13088">
    <property type="entry name" value="BNR_2"/>
    <property type="match status" value="1"/>
</dbReference>
<evidence type="ECO:0000259" key="1">
    <source>
        <dbReference type="Pfam" id="PF13088"/>
    </source>
</evidence>
<dbReference type="PANTHER" id="PTHR43752">
    <property type="entry name" value="BNR/ASP-BOX REPEAT FAMILY PROTEIN"/>
    <property type="match status" value="1"/>
</dbReference>
<dbReference type="InterPro" id="IPR011040">
    <property type="entry name" value="Sialidase"/>
</dbReference>
<dbReference type="SUPFAM" id="SSF50939">
    <property type="entry name" value="Sialidases"/>
    <property type="match status" value="1"/>
</dbReference>
<evidence type="ECO:0000313" key="3">
    <source>
        <dbReference type="Proteomes" id="UP000045978"/>
    </source>
</evidence>
<name>A0A0K3A774_9XANT</name>
<organism evidence="2 3">
    <name type="scientific">Xanthomonas graminis pv. phlei</name>
    <dbReference type="NCBI Taxonomy" id="487906"/>
    <lineage>
        <taxon>Bacteria</taxon>
        <taxon>Pseudomonadati</taxon>
        <taxon>Pseudomonadota</taxon>
        <taxon>Gammaproteobacteria</taxon>
        <taxon>Lysobacterales</taxon>
        <taxon>Lysobacteraceae</taxon>
        <taxon>Xanthomonas</taxon>
        <taxon>Xanthomonas translucens group</taxon>
        <taxon>Xanthomonas graminis</taxon>
    </lineage>
</organism>
<sequence length="68" mass="7443">MALSADGNHWTRVLTLEDSAKDECSYPAAIQTRDGLVHIGYTWKPTRIKHVVLDPARLGRGASTPAAR</sequence>